<reference evidence="3 4" key="1">
    <citation type="submission" date="2018-04" db="EMBL/GenBank/DDBJ databases">
        <title>Genomic Encyclopedia of Type Strains, Phase III (KMG-III): the genomes of soil and plant-associated and newly described type strains.</title>
        <authorList>
            <person name="Whitman W."/>
        </authorList>
    </citation>
    <scope>NUCLEOTIDE SEQUENCE [LARGE SCALE GENOMIC DNA]</scope>
    <source>
        <strain evidence="3 4">KA25</strain>
    </source>
</reference>
<dbReference type="GO" id="GO:0008757">
    <property type="term" value="F:S-adenosylmethionine-dependent methyltransferase activity"/>
    <property type="evidence" value="ECO:0007669"/>
    <property type="project" value="InterPro"/>
</dbReference>
<dbReference type="Proteomes" id="UP000244060">
    <property type="component" value="Unassembled WGS sequence"/>
</dbReference>
<keyword evidence="4" id="KW-1185">Reference proteome</keyword>
<evidence type="ECO:0000259" key="2">
    <source>
        <dbReference type="Pfam" id="PF08241"/>
    </source>
</evidence>
<dbReference type="Pfam" id="PF08241">
    <property type="entry name" value="Methyltransf_11"/>
    <property type="match status" value="1"/>
</dbReference>
<keyword evidence="3" id="KW-0808">Transferase</keyword>
<organism evidence="3 4">
    <name type="scientific">Cereibacter azotoformans</name>
    <dbReference type="NCBI Taxonomy" id="43057"/>
    <lineage>
        <taxon>Bacteria</taxon>
        <taxon>Pseudomonadati</taxon>
        <taxon>Pseudomonadota</taxon>
        <taxon>Alphaproteobacteria</taxon>
        <taxon>Rhodobacterales</taxon>
        <taxon>Paracoccaceae</taxon>
        <taxon>Cereibacter</taxon>
    </lineage>
</organism>
<proteinExistence type="predicted"/>
<dbReference type="Gene3D" id="3.40.50.150">
    <property type="entry name" value="Vaccinia Virus protein VP39"/>
    <property type="match status" value="1"/>
</dbReference>
<dbReference type="CDD" id="cd02440">
    <property type="entry name" value="AdoMet_MTases"/>
    <property type="match status" value="1"/>
</dbReference>
<feature type="domain" description="Methyltransferase type 11" evidence="2">
    <location>
        <begin position="111"/>
        <end position="212"/>
    </location>
</feature>
<name>A0A2T5JKS6_9RHOB</name>
<dbReference type="RefSeq" id="WP_108222727.1">
    <property type="nucleotide sequence ID" value="NZ_CP090022.1"/>
</dbReference>
<dbReference type="InterPro" id="IPR013216">
    <property type="entry name" value="Methyltransf_11"/>
</dbReference>
<sequence>METRENRDTAMARAPDFVDPVTHAPLRRGADGVMLVEPLSGAVYRIENNIADLVHPRPQDDDPRAPRFDRPLPAVVEAFLTWTFGAFGGDEAELRGRIIDKLDLAPDAIVLDNACGTGASTRHLQARLPHGILCNTDLSMELLAHGASQTAAEAEGVTCRTIWCGANALHLPFADNSFDAVLSIGGFNQFGDAAKAVAEMTRVTRTGGRIVIADEGYAPWLRQTLLGRMVINDNPLMAFEPPVAALPEVAQDVRLEWMLGNAFYCLDFRVGDAPPQIDIDRPHEGLRGGTIRSRYEAARQRRGEAMNGEDTGRGKVFCIGFPKTGTTSLEVALQRLGYNVCRGSSRNNHSNFLMALQVHGDTDEIARVIRHFDAFTDLPFGGTDLYLWLSRRYPEARFLHTFRAPEPWYRSILNQLEKAGGVHGASLEALHASGGYGASMTVQRVWGITDPVARKDAMLRYYQDLNAAILAHFDGCENFLSIDLTQEPDWRLLCGFLGLPVPDQPFPHENPGQGKAPGRASDAA</sequence>
<dbReference type="SUPFAM" id="SSF53335">
    <property type="entry name" value="S-adenosyl-L-methionine-dependent methyltransferases"/>
    <property type="match status" value="1"/>
</dbReference>
<dbReference type="GO" id="GO:0032259">
    <property type="term" value="P:methylation"/>
    <property type="evidence" value="ECO:0007669"/>
    <property type="project" value="UniProtKB-KW"/>
</dbReference>
<protein>
    <submittedName>
        <fullName evidence="3">Methyltransferase family protein</fullName>
    </submittedName>
</protein>
<feature type="region of interest" description="Disordered" evidence="1">
    <location>
        <begin position="504"/>
        <end position="524"/>
    </location>
</feature>
<dbReference type="OrthoDB" id="9806624at2"/>
<gene>
    <name evidence="3" type="ORF">C8J28_1426</name>
</gene>
<dbReference type="PANTHER" id="PTHR36978:SF4">
    <property type="entry name" value="P-LOOP CONTAINING NUCLEOSIDE TRIPHOSPHATE HYDROLASE PROTEIN"/>
    <property type="match status" value="1"/>
</dbReference>
<dbReference type="Pfam" id="PF17784">
    <property type="entry name" value="Sulfotransfer_4"/>
    <property type="match status" value="1"/>
</dbReference>
<evidence type="ECO:0000313" key="3">
    <source>
        <dbReference type="EMBL" id="PTR07311.1"/>
    </source>
</evidence>
<keyword evidence="3" id="KW-0489">Methyltransferase</keyword>
<dbReference type="SUPFAM" id="SSF52540">
    <property type="entry name" value="P-loop containing nucleoside triphosphate hydrolases"/>
    <property type="match status" value="1"/>
</dbReference>
<dbReference type="PANTHER" id="PTHR36978">
    <property type="entry name" value="P-LOOP CONTAINING NUCLEOTIDE TRIPHOSPHATE HYDROLASE"/>
    <property type="match status" value="1"/>
</dbReference>
<comment type="caution">
    <text evidence="3">The sequence shown here is derived from an EMBL/GenBank/DDBJ whole genome shotgun (WGS) entry which is preliminary data.</text>
</comment>
<evidence type="ECO:0000256" key="1">
    <source>
        <dbReference type="SAM" id="MobiDB-lite"/>
    </source>
</evidence>
<dbReference type="AlphaFoldDB" id="A0A2T5JKS6"/>
<dbReference type="Gene3D" id="3.40.50.300">
    <property type="entry name" value="P-loop containing nucleotide triphosphate hydrolases"/>
    <property type="match status" value="1"/>
</dbReference>
<evidence type="ECO:0000313" key="4">
    <source>
        <dbReference type="Proteomes" id="UP000244060"/>
    </source>
</evidence>
<dbReference type="InterPro" id="IPR029063">
    <property type="entry name" value="SAM-dependent_MTases_sf"/>
</dbReference>
<dbReference type="InterPro" id="IPR040632">
    <property type="entry name" value="Sulfotransfer_4"/>
</dbReference>
<dbReference type="EMBL" id="QAOT01000042">
    <property type="protein sequence ID" value="PTR07311.1"/>
    <property type="molecule type" value="Genomic_DNA"/>
</dbReference>
<dbReference type="InterPro" id="IPR027417">
    <property type="entry name" value="P-loop_NTPase"/>
</dbReference>
<accession>A0A2T5JKS6</accession>